<keyword evidence="8" id="KW-1185">Reference proteome</keyword>
<dbReference type="InterPro" id="IPR036388">
    <property type="entry name" value="WH-like_DNA-bd_sf"/>
</dbReference>
<dbReference type="SMART" id="SM00345">
    <property type="entry name" value="HTH_GNTR"/>
    <property type="match status" value="1"/>
</dbReference>
<evidence type="ECO:0000313" key="8">
    <source>
        <dbReference type="Proteomes" id="UP000193570"/>
    </source>
</evidence>
<name>A0A1X6Z2W2_9RHOB</name>
<proteinExistence type="inferred from homology"/>
<dbReference type="Gene3D" id="3.40.640.10">
    <property type="entry name" value="Type I PLP-dependent aspartate aminotransferase-like (Major domain)"/>
    <property type="match status" value="1"/>
</dbReference>
<dbReference type="AlphaFoldDB" id="A0A1X6Z2W2"/>
<dbReference type="InterPro" id="IPR015422">
    <property type="entry name" value="PyrdxlP-dep_Trfase_small"/>
</dbReference>
<keyword evidence="4" id="KW-0238">DNA-binding</keyword>
<dbReference type="RefSeq" id="WP_085791505.1">
    <property type="nucleotide sequence ID" value="NZ_FWFK01000003.1"/>
</dbReference>
<dbReference type="Gene3D" id="3.90.1150.10">
    <property type="entry name" value="Aspartate Aminotransferase, domain 1"/>
    <property type="match status" value="1"/>
</dbReference>
<organism evidence="7 8">
    <name type="scientific">Roseivivax jejudonensis</name>
    <dbReference type="NCBI Taxonomy" id="1529041"/>
    <lineage>
        <taxon>Bacteria</taxon>
        <taxon>Pseudomonadati</taxon>
        <taxon>Pseudomonadota</taxon>
        <taxon>Alphaproteobacteria</taxon>
        <taxon>Rhodobacterales</taxon>
        <taxon>Roseobacteraceae</taxon>
        <taxon>Roseivivax</taxon>
    </lineage>
</organism>
<dbReference type="PANTHER" id="PTHR46577">
    <property type="entry name" value="HTH-TYPE TRANSCRIPTIONAL REGULATORY PROTEIN GABR"/>
    <property type="match status" value="1"/>
</dbReference>
<dbReference type="InterPro" id="IPR051446">
    <property type="entry name" value="HTH_trans_reg/aminotransferase"/>
</dbReference>
<dbReference type="InterPro" id="IPR015424">
    <property type="entry name" value="PyrdxlP-dep_Trfase"/>
</dbReference>
<dbReference type="GO" id="GO:0030170">
    <property type="term" value="F:pyridoxal phosphate binding"/>
    <property type="evidence" value="ECO:0007669"/>
    <property type="project" value="InterPro"/>
</dbReference>
<accession>A0A1X6Z2W2</accession>
<reference evidence="7 8" key="1">
    <citation type="submission" date="2017-03" db="EMBL/GenBank/DDBJ databases">
        <authorList>
            <person name="Afonso C.L."/>
            <person name="Miller P.J."/>
            <person name="Scott M.A."/>
            <person name="Spackman E."/>
            <person name="Goraichik I."/>
            <person name="Dimitrov K.M."/>
            <person name="Suarez D.L."/>
            <person name="Swayne D.E."/>
        </authorList>
    </citation>
    <scope>NUCLEOTIDE SEQUENCE [LARGE SCALE GENOMIC DNA]</scope>
    <source>
        <strain evidence="7 8">CECT 8625</strain>
    </source>
</reference>
<keyword evidence="2" id="KW-0663">Pyridoxal phosphate</keyword>
<dbReference type="SUPFAM" id="SSF46785">
    <property type="entry name" value="Winged helix' DNA-binding domain"/>
    <property type="match status" value="1"/>
</dbReference>
<keyword evidence="5" id="KW-0804">Transcription</keyword>
<keyword evidence="3" id="KW-0805">Transcription regulation</keyword>
<dbReference type="Pfam" id="PF00155">
    <property type="entry name" value="Aminotran_1_2"/>
    <property type="match status" value="1"/>
</dbReference>
<dbReference type="InterPro" id="IPR015421">
    <property type="entry name" value="PyrdxlP-dep_Trfase_major"/>
</dbReference>
<feature type="domain" description="HTH gntR-type" evidence="6">
    <location>
        <begin position="15"/>
        <end position="83"/>
    </location>
</feature>
<dbReference type="PANTHER" id="PTHR46577:SF1">
    <property type="entry name" value="HTH-TYPE TRANSCRIPTIONAL REGULATORY PROTEIN GABR"/>
    <property type="match status" value="1"/>
</dbReference>
<dbReference type="CDD" id="cd07377">
    <property type="entry name" value="WHTH_GntR"/>
    <property type="match status" value="1"/>
</dbReference>
<evidence type="ECO:0000256" key="2">
    <source>
        <dbReference type="ARBA" id="ARBA00022898"/>
    </source>
</evidence>
<dbReference type="Pfam" id="PF00392">
    <property type="entry name" value="GntR"/>
    <property type="match status" value="1"/>
</dbReference>
<dbReference type="PROSITE" id="PS50949">
    <property type="entry name" value="HTH_GNTR"/>
    <property type="match status" value="1"/>
</dbReference>
<evidence type="ECO:0000313" key="7">
    <source>
        <dbReference type="EMBL" id="SLN38526.1"/>
    </source>
</evidence>
<dbReference type="InterPro" id="IPR000524">
    <property type="entry name" value="Tscrpt_reg_HTH_GntR"/>
</dbReference>
<dbReference type="Proteomes" id="UP000193570">
    <property type="component" value="Unassembled WGS sequence"/>
</dbReference>
<dbReference type="GO" id="GO:0003700">
    <property type="term" value="F:DNA-binding transcription factor activity"/>
    <property type="evidence" value="ECO:0007669"/>
    <property type="project" value="InterPro"/>
</dbReference>
<dbReference type="Gene3D" id="1.10.10.10">
    <property type="entry name" value="Winged helix-like DNA-binding domain superfamily/Winged helix DNA-binding domain"/>
    <property type="match status" value="1"/>
</dbReference>
<dbReference type="InterPro" id="IPR004839">
    <property type="entry name" value="Aminotransferase_I/II_large"/>
</dbReference>
<gene>
    <name evidence="7" type="primary">yjiR</name>
    <name evidence="7" type="ORF">ROJ8625_01774</name>
</gene>
<evidence type="ECO:0000256" key="3">
    <source>
        <dbReference type="ARBA" id="ARBA00023015"/>
    </source>
</evidence>
<evidence type="ECO:0000256" key="5">
    <source>
        <dbReference type="ARBA" id="ARBA00023163"/>
    </source>
</evidence>
<sequence>MDTILSAYERGGVPGPKYRAVAGAIREAVDTGALGPGDRLPPVRDLAWALGITPGTVARAYALLTEDGTASGEVGRGTFVRDRAAPVAEAPREIRWQQHTAPEETETVSLFSPKVPDCGQVALIHDALARLGEGAPARLLNYPSRAAFRPAREAVVAWLSDTALGPLDADDMVLSHGGQNGIGLVMQAVLRGTRPVVLLEELTYPGFRRMAELLRAEVVAVPMDGDGIVPEALERLTRQHGAQLLCTSPEVHNPTGLFTPLARRQEIAEVARRTGLQILEDDCYRVGAAQEQSYRALLPEHGWYVSSISKSLTPALRIGFAVAPQGRVADLRRVAEHGFFGLATPLADLAADVLGRPETREIAAAVRAEFSRYVRAAVNALGGFEMTWAEDRPYLWLTLPSGWRAGAFCQAAEAEGVQVRSADEFVLRDGAPPHAIRIAINAQVTLASFEAAMGRLRRLLDEPPERIAV</sequence>
<dbReference type="SUPFAM" id="SSF53383">
    <property type="entry name" value="PLP-dependent transferases"/>
    <property type="match status" value="1"/>
</dbReference>
<evidence type="ECO:0000256" key="1">
    <source>
        <dbReference type="ARBA" id="ARBA00005384"/>
    </source>
</evidence>
<protein>
    <submittedName>
        <fullName evidence="7">Putative HTH-type transcriptional regulator YjiR</fullName>
    </submittedName>
</protein>
<evidence type="ECO:0000256" key="4">
    <source>
        <dbReference type="ARBA" id="ARBA00023125"/>
    </source>
</evidence>
<dbReference type="InterPro" id="IPR036390">
    <property type="entry name" value="WH_DNA-bd_sf"/>
</dbReference>
<dbReference type="EMBL" id="FWFK01000003">
    <property type="protein sequence ID" value="SLN38526.1"/>
    <property type="molecule type" value="Genomic_DNA"/>
</dbReference>
<comment type="similarity">
    <text evidence="1">In the C-terminal section; belongs to the class-I pyridoxal-phosphate-dependent aminotransferase family.</text>
</comment>
<dbReference type="OrthoDB" id="9804020at2"/>
<dbReference type="CDD" id="cd00609">
    <property type="entry name" value="AAT_like"/>
    <property type="match status" value="1"/>
</dbReference>
<evidence type="ECO:0000259" key="6">
    <source>
        <dbReference type="PROSITE" id="PS50949"/>
    </source>
</evidence>
<dbReference type="GO" id="GO:0003677">
    <property type="term" value="F:DNA binding"/>
    <property type="evidence" value="ECO:0007669"/>
    <property type="project" value="UniProtKB-KW"/>
</dbReference>